<dbReference type="PANTHER" id="PTHR39515">
    <property type="entry name" value="CONSERVED PROTEIN"/>
    <property type="match status" value="1"/>
</dbReference>
<dbReference type="InterPro" id="IPR052526">
    <property type="entry name" value="HTH-type_Bedaq_tolerance"/>
</dbReference>
<gene>
    <name evidence="2" type="ORF">FGL98_11340</name>
</gene>
<dbReference type="Proteomes" id="UP000320244">
    <property type="component" value="Unassembled WGS sequence"/>
</dbReference>
<protein>
    <submittedName>
        <fullName evidence="2">MarR family transcriptional regulator</fullName>
    </submittedName>
</protein>
<dbReference type="Gene3D" id="1.10.10.10">
    <property type="entry name" value="Winged helix-like DNA-binding domain superfamily/Winged helix DNA-binding domain"/>
    <property type="match status" value="1"/>
</dbReference>
<dbReference type="InterPro" id="IPR036388">
    <property type="entry name" value="WH-like_DNA-bd_sf"/>
</dbReference>
<dbReference type="RefSeq" id="WP_146316881.1">
    <property type="nucleotide sequence ID" value="NZ_VCQV01000014.1"/>
</dbReference>
<dbReference type="SUPFAM" id="SSF46785">
    <property type="entry name" value="Winged helix' DNA-binding domain"/>
    <property type="match status" value="1"/>
</dbReference>
<feature type="domain" description="HTH marR-type" evidence="1">
    <location>
        <begin position="18"/>
        <end position="153"/>
    </location>
</feature>
<evidence type="ECO:0000259" key="1">
    <source>
        <dbReference type="PROSITE" id="PS50995"/>
    </source>
</evidence>
<dbReference type="EMBL" id="VCQV01000014">
    <property type="protein sequence ID" value="TWP36039.1"/>
    <property type="molecule type" value="Genomic_DNA"/>
</dbReference>
<organism evidence="2 3">
    <name type="scientific">Leekyejoonella antrihumi</name>
    <dbReference type="NCBI Taxonomy" id="1660198"/>
    <lineage>
        <taxon>Bacteria</taxon>
        <taxon>Bacillati</taxon>
        <taxon>Actinomycetota</taxon>
        <taxon>Actinomycetes</taxon>
        <taxon>Micrococcales</taxon>
        <taxon>Dermacoccaceae</taxon>
        <taxon>Leekyejoonella</taxon>
    </lineage>
</organism>
<keyword evidence="3" id="KW-1185">Reference proteome</keyword>
<reference evidence="2 3" key="2">
    <citation type="submission" date="2019-08" db="EMBL/GenBank/DDBJ databases">
        <title>Jejuicoccus antrihumi gen. nov., sp. nov., a new member of the family Dermacoccaceae isolated from a cave.</title>
        <authorList>
            <person name="Schumann P."/>
            <person name="Kim I.S."/>
        </authorList>
    </citation>
    <scope>NUCLEOTIDE SEQUENCE [LARGE SCALE GENOMIC DNA]</scope>
    <source>
        <strain evidence="2 3">C5-26</strain>
    </source>
</reference>
<evidence type="ECO:0000313" key="3">
    <source>
        <dbReference type="Proteomes" id="UP000320244"/>
    </source>
</evidence>
<proteinExistence type="predicted"/>
<dbReference type="InterPro" id="IPR036390">
    <property type="entry name" value="WH_DNA-bd_sf"/>
</dbReference>
<dbReference type="AlphaFoldDB" id="A0A563E0Z3"/>
<name>A0A563E0Z3_9MICO</name>
<accession>A0A563E0Z3</accession>
<dbReference type="GO" id="GO:0003700">
    <property type="term" value="F:DNA-binding transcription factor activity"/>
    <property type="evidence" value="ECO:0007669"/>
    <property type="project" value="InterPro"/>
</dbReference>
<dbReference type="InterPro" id="IPR000835">
    <property type="entry name" value="HTH_MarR-typ"/>
</dbReference>
<reference evidence="2 3" key="1">
    <citation type="submission" date="2019-05" db="EMBL/GenBank/DDBJ databases">
        <authorList>
            <person name="Lee S.D."/>
        </authorList>
    </citation>
    <scope>NUCLEOTIDE SEQUENCE [LARGE SCALE GENOMIC DNA]</scope>
    <source>
        <strain evidence="2 3">C5-26</strain>
    </source>
</reference>
<comment type="caution">
    <text evidence="2">The sequence shown here is derived from an EMBL/GenBank/DDBJ whole genome shotgun (WGS) entry which is preliminary data.</text>
</comment>
<dbReference type="OrthoDB" id="9815567at2"/>
<dbReference type="PROSITE" id="PS50995">
    <property type="entry name" value="HTH_MARR_2"/>
    <property type="match status" value="1"/>
</dbReference>
<sequence>MPPEQPAPPATAPVPSQVHSLTEVVTRLRRALRATVRTDYPWEQLPMAQVELLQVLANESPMRVRDIATSRRLASSTVSTLITQLMAAGLVQRAVDPDDRRVAAVSLTAAGTAQLESWIEANERHINLALESLPAAQQRAIQNALPALDRLADLLDQPPADA</sequence>
<dbReference type="Pfam" id="PF01047">
    <property type="entry name" value="MarR"/>
    <property type="match status" value="1"/>
</dbReference>
<evidence type="ECO:0000313" key="2">
    <source>
        <dbReference type="EMBL" id="TWP36039.1"/>
    </source>
</evidence>
<dbReference type="SMART" id="SM00347">
    <property type="entry name" value="HTH_MARR"/>
    <property type="match status" value="1"/>
</dbReference>
<dbReference type="PANTHER" id="PTHR39515:SF2">
    <property type="entry name" value="HTH-TYPE TRANSCRIPTIONAL REGULATOR RV0880"/>
    <property type="match status" value="1"/>
</dbReference>